<dbReference type="InterPro" id="IPR010982">
    <property type="entry name" value="Lambda_DNA-bd_dom_sf"/>
</dbReference>
<feature type="domain" description="HTH lacI-type" evidence="6">
    <location>
        <begin position="4"/>
        <end position="60"/>
    </location>
</feature>
<protein>
    <submittedName>
        <fullName evidence="7">LacI family DNA-binding transcriptional regulator</fullName>
    </submittedName>
</protein>
<gene>
    <name evidence="7" type="ORF">ACFP2T_09200</name>
</gene>
<dbReference type="Pfam" id="PF13377">
    <property type="entry name" value="Peripla_BP_3"/>
    <property type="match status" value="1"/>
</dbReference>
<reference evidence="8" key="1">
    <citation type="journal article" date="2019" name="Int. J. Syst. Evol. Microbiol.">
        <title>The Global Catalogue of Microorganisms (GCM) 10K type strain sequencing project: providing services to taxonomists for standard genome sequencing and annotation.</title>
        <authorList>
            <consortium name="The Broad Institute Genomics Platform"/>
            <consortium name="The Broad Institute Genome Sequencing Center for Infectious Disease"/>
            <person name="Wu L."/>
            <person name="Ma J."/>
        </authorList>
    </citation>
    <scope>NUCLEOTIDE SEQUENCE [LARGE SCALE GENOMIC DNA]</scope>
    <source>
        <strain evidence="8">ZS-35-S2</strain>
    </source>
</reference>
<keyword evidence="1" id="KW-0678">Repressor</keyword>
<dbReference type="CDD" id="cd01392">
    <property type="entry name" value="HTH_LacI"/>
    <property type="match status" value="1"/>
</dbReference>
<evidence type="ECO:0000256" key="5">
    <source>
        <dbReference type="SAM" id="MobiDB-lite"/>
    </source>
</evidence>
<dbReference type="PANTHER" id="PTHR30146">
    <property type="entry name" value="LACI-RELATED TRANSCRIPTIONAL REPRESSOR"/>
    <property type="match status" value="1"/>
</dbReference>
<evidence type="ECO:0000313" key="8">
    <source>
        <dbReference type="Proteomes" id="UP001596203"/>
    </source>
</evidence>
<dbReference type="SUPFAM" id="SSF53822">
    <property type="entry name" value="Periplasmic binding protein-like I"/>
    <property type="match status" value="1"/>
</dbReference>
<dbReference type="InterPro" id="IPR000843">
    <property type="entry name" value="HTH_LacI"/>
</dbReference>
<dbReference type="InterPro" id="IPR028082">
    <property type="entry name" value="Peripla_BP_I"/>
</dbReference>
<evidence type="ECO:0000256" key="4">
    <source>
        <dbReference type="ARBA" id="ARBA00023163"/>
    </source>
</evidence>
<proteinExistence type="predicted"/>
<evidence type="ECO:0000259" key="6">
    <source>
        <dbReference type="PROSITE" id="PS50932"/>
    </source>
</evidence>
<dbReference type="Gene3D" id="3.40.50.2300">
    <property type="match status" value="2"/>
</dbReference>
<dbReference type="Pfam" id="PF00356">
    <property type="entry name" value="LacI"/>
    <property type="match status" value="1"/>
</dbReference>
<name>A0ABW1K5W2_9ACTN</name>
<keyword evidence="2" id="KW-0805">Transcription regulation</keyword>
<feature type="compositionally biased region" description="Gly residues" evidence="5">
    <location>
        <begin position="341"/>
        <end position="350"/>
    </location>
</feature>
<dbReference type="CDD" id="cd06267">
    <property type="entry name" value="PBP1_LacI_sugar_binding-like"/>
    <property type="match status" value="1"/>
</dbReference>
<dbReference type="EMBL" id="JBHSPR010000007">
    <property type="protein sequence ID" value="MFC6016374.1"/>
    <property type="molecule type" value="Genomic_DNA"/>
</dbReference>
<feature type="region of interest" description="Disordered" evidence="5">
    <location>
        <begin position="335"/>
        <end position="371"/>
    </location>
</feature>
<accession>A0ABW1K5W2</accession>
<dbReference type="PANTHER" id="PTHR30146:SF148">
    <property type="entry name" value="HTH-TYPE TRANSCRIPTIONAL REPRESSOR PURR-RELATED"/>
    <property type="match status" value="1"/>
</dbReference>
<dbReference type="GO" id="GO:0003677">
    <property type="term" value="F:DNA binding"/>
    <property type="evidence" value="ECO:0007669"/>
    <property type="project" value="UniProtKB-KW"/>
</dbReference>
<evidence type="ECO:0000256" key="1">
    <source>
        <dbReference type="ARBA" id="ARBA00022491"/>
    </source>
</evidence>
<organism evidence="7 8">
    <name type="scientific">Plantactinospora solaniradicis</name>
    <dbReference type="NCBI Taxonomy" id="1723736"/>
    <lineage>
        <taxon>Bacteria</taxon>
        <taxon>Bacillati</taxon>
        <taxon>Actinomycetota</taxon>
        <taxon>Actinomycetes</taxon>
        <taxon>Micromonosporales</taxon>
        <taxon>Micromonosporaceae</taxon>
        <taxon>Plantactinospora</taxon>
    </lineage>
</organism>
<evidence type="ECO:0000256" key="3">
    <source>
        <dbReference type="ARBA" id="ARBA00023125"/>
    </source>
</evidence>
<dbReference type="Proteomes" id="UP001596203">
    <property type="component" value="Unassembled WGS sequence"/>
</dbReference>
<dbReference type="Gene3D" id="1.10.260.40">
    <property type="entry name" value="lambda repressor-like DNA-binding domains"/>
    <property type="match status" value="1"/>
</dbReference>
<dbReference type="SUPFAM" id="SSF47413">
    <property type="entry name" value="lambda repressor-like DNA-binding domains"/>
    <property type="match status" value="1"/>
</dbReference>
<keyword evidence="3 7" id="KW-0238">DNA-binding</keyword>
<evidence type="ECO:0000256" key="2">
    <source>
        <dbReference type="ARBA" id="ARBA00023015"/>
    </source>
</evidence>
<comment type="caution">
    <text evidence="7">The sequence shown here is derived from an EMBL/GenBank/DDBJ whole genome shotgun (WGS) entry which is preliminary data.</text>
</comment>
<dbReference type="InterPro" id="IPR046335">
    <property type="entry name" value="LacI/GalR-like_sensor"/>
</dbReference>
<dbReference type="PROSITE" id="PS50932">
    <property type="entry name" value="HTH_LACI_2"/>
    <property type="match status" value="1"/>
</dbReference>
<keyword evidence="4" id="KW-0804">Transcription</keyword>
<sequence length="371" mass="39576">MRKPTLQDVADRAQVHRATASRALNPATRNLVNAETADRVERAAQALGYRPNPIARSLKTARSASIGLVIPDLTNPLFPPIARGVEDVLGAVGYNAWIVNTDNDPAREAAAVESMRSRNVEGYVFATARLEHPLLEQLAAAESPVVLVNRRAGRSDIPSVTADDATGVSLAMRHLVELGHRKIVHLAGPQGLSTGLSRLRAFRQALQDHDLEDAPERLVVCRSFTESAGAEAVNGLLAAGVDFTAVLAGNDLLALGCYDALGERGLRCPEDVSVVGFNDMPFIDKLSPPLTTVRIPHYELGAEAARLLLEGLNEPQRHPRSILLPLTLVVRRSTAAPTGTATGGRQGGRATGSRRAATPHQAPVRPVRPAV</sequence>
<dbReference type="SMART" id="SM00354">
    <property type="entry name" value="HTH_LACI"/>
    <property type="match status" value="1"/>
</dbReference>
<evidence type="ECO:0000313" key="7">
    <source>
        <dbReference type="EMBL" id="MFC6016374.1"/>
    </source>
</evidence>
<keyword evidence="8" id="KW-1185">Reference proteome</keyword>
<dbReference type="RefSeq" id="WP_377419676.1">
    <property type="nucleotide sequence ID" value="NZ_JBHSPR010000007.1"/>
</dbReference>